<dbReference type="Pfam" id="PF25872">
    <property type="entry name" value="HTH_77"/>
    <property type="match status" value="1"/>
</dbReference>
<dbReference type="SUPFAM" id="SSF48452">
    <property type="entry name" value="TPR-like"/>
    <property type="match status" value="2"/>
</dbReference>
<feature type="region of interest" description="Disordered" evidence="7">
    <location>
        <begin position="236"/>
        <end position="421"/>
    </location>
</feature>
<keyword evidence="3" id="KW-0805">Transcription regulation</keyword>
<dbReference type="Gene3D" id="1.10.10.10">
    <property type="entry name" value="Winged helix-like DNA-binding domain superfamily/Winged helix DNA-binding domain"/>
    <property type="match status" value="1"/>
</dbReference>
<feature type="compositionally biased region" description="Low complexity" evidence="7">
    <location>
        <begin position="305"/>
        <end position="316"/>
    </location>
</feature>
<organism evidence="9">
    <name type="scientific">Streptomyces sp. NBC_00093</name>
    <dbReference type="NCBI Taxonomy" id="2975649"/>
    <lineage>
        <taxon>Bacteria</taxon>
        <taxon>Bacillati</taxon>
        <taxon>Actinomycetota</taxon>
        <taxon>Actinomycetes</taxon>
        <taxon>Kitasatosporales</taxon>
        <taxon>Streptomycetaceae</taxon>
        <taxon>Streptomyces</taxon>
    </lineage>
</organism>
<dbReference type="EMBL" id="CP108222">
    <property type="protein sequence ID" value="WTT20538.1"/>
    <property type="molecule type" value="Genomic_DNA"/>
</dbReference>
<feature type="compositionally biased region" description="Low complexity" evidence="7">
    <location>
        <begin position="383"/>
        <end position="408"/>
    </location>
</feature>
<name>A0AAU2A7I2_9ACTN</name>
<dbReference type="InterPro" id="IPR011990">
    <property type="entry name" value="TPR-like_helical_dom_sf"/>
</dbReference>
<keyword evidence="5" id="KW-0804">Transcription</keyword>
<evidence type="ECO:0000256" key="5">
    <source>
        <dbReference type="ARBA" id="ARBA00023163"/>
    </source>
</evidence>
<dbReference type="Gene3D" id="1.25.40.10">
    <property type="entry name" value="Tetratricopeptide repeat domain"/>
    <property type="match status" value="2"/>
</dbReference>
<evidence type="ECO:0000256" key="2">
    <source>
        <dbReference type="ARBA" id="ARBA00023012"/>
    </source>
</evidence>
<dbReference type="SMART" id="SM00862">
    <property type="entry name" value="Trans_reg_C"/>
    <property type="match status" value="1"/>
</dbReference>
<evidence type="ECO:0000259" key="8">
    <source>
        <dbReference type="PROSITE" id="PS51755"/>
    </source>
</evidence>
<dbReference type="AlphaFoldDB" id="A0AAU2A7I2"/>
<dbReference type="InterPro" id="IPR001867">
    <property type="entry name" value="OmpR/PhoB-type_DNA-bd"/>
</dbReference>
<evidence type="ECO:0000256" key="7">
    <source>
        <dbReference type="SAM" id="MobiDB-lite"/>
    </source>
</evidence>
<evidence type="ECO:0000256" key="4">
    <source>
        <dbReference type="ARBA" id="ARBA00023125"/>
    </source>
</evidence>
<dbReference type="SUPFAM" id="SSF52540">
    <property type="entry name" value="P-loop containing nucleoside triphosphate hydrolases"/>
    <property type="match status" value="1"/>
</dbReference>
<evidence type="ECO:0000256" key="1">
    <source>
        <dbReference type="ARBA" id="ARBA00005820"/>
    </source>
</evidence>
<dbReference type="PROSITE" id="PS51755">
    <property type="entry name" value="OMPR_PHOB"/>
    <property type="match status" value="1"/>
</dbReference>
<evidence type="ECO:0000256" key="3">
    <source>
        <dbReference type="ARBA" id="ARBA00023015"/>
    </source>
</evidence>
<dbReference type="InterPro" id="IPR036388">
    <property type="entry name" value="WH-like_DNA-bd_sf"/>
</dbReference>
<feature type="compositionally biased region" description="Gly residues" evidence="7">
    <location>
        <begin position="317"/>
        <end position="331"/>
    </location>
</feature>
<dbReference type="CDD" id="cd15831">
    <property type="entry name" value="BTAD"/>
    <property type="match status" value="1"/>
</dbReference>
<comment type="similarity">
    <text evidence="1">Belongs to the AfsR/DnrI/RedD regulatory family.</text>
</comment>
<feature type="compositionally biased region" description="Gly residues" evidence="7">
    <location>
        <begin position="260"/>
        <end position="304"/>
    </location>
</feature>
<evidence type="ECO:0000313" key="9">
    <source>
        <dbReference type="EMBL" id="WTT20538.1"/>
    </source>
</evidence>
<dbReference type="InterPro" id="IPR027417">
    <property type="entry name" value="P-loop_NTPase"/>
</dbReference>
<dbReference type="Pfam" id="PF00486">
    <property type="entry name" value="Trans_reg_C"/>
    <property type="match status" value="1"/>
</dbReference>
<reference evidence="9" key="1">
    <citation type="submission" date="2022-10" db="EMBL/GenBank/DDBJ databases">
        <title>The complete genomes of actinobacterial strains from the NBC collection.</title>
        <authorList>
            <person name="Joergensen T.S."/>
            <person name="Alvarez Arevalo M."/>
            <person name="Sterndorff E.B."/>
            <person name="Faurdal D."/>
            <person name="Vuksanovic O."/>
            <person name="Mourched A.-S."/>
            <person name="Charusanti P."/>
            <person name="Shaw S."/>
            <person name="Blin K."/>
            <person name="Weber T."/>
        </authorList>
    </citation>
    <scope>NUCLEOTIDE SEQUENCE</scope>
    <source>
        <strain evidence="9">NBC_00093</strain>
    </source>
</reference>
<dbReference type="SUPFAM" id="SSF46894">
    <property type="entry name" value="C-terminal effector domain of the bipartite response regulators"/>
    <property type="match status" value="1"/>
</dbReference>
<keyword evidence="2" id="KW-0902">Two-component regulatory system</keyword>
<dbReference type="GO" id="GO:0000160">
    <property type="term" value="P:phosphorelay signal transduction system"/>
    <property type="evidence" value="ECO:0007669"/>
    <property type="project" value="UniProtKB-KW"/>
</dbReference>
<dbReference type="InterPro" id="IPR058852">
    <property type="entry name" value="HTH_77"/>
</dbReference>
<keyword evidence="4 6" id="KW-0238">DNA-binding</keyword>
<dbReference type="FunFam" id="1.25.40.10:FF:000222">
    <property type="entry name" value="SARP family transcriptional regulator"/>
    <property type="match status" value="1"/>
</dbReference>
<feature type="domain" description="OmpR/PhoB-type" evidence="8">
    <location>
        <begin position="1"/>
        <end position="90"/>
    </location>
</feature>
<gene>
    <name evidence="9" type="ORF">OHA22_35955</name>
</gene>
<dbReference type="PANTHER" id="PTHR47691:SF3">
    <property type="entry name" value="HTH-TYPE TRANSCRIPTIONAL REGULATOR RV0890C-RELATED"/>
    <property type="match status" value="1"/>
</dbReference>
<dbReference type="Gene3D" id="3.40.50.300">
    <property type="entry name" value="P-loop containing nucleotide triphosphate hydrolases"/>
    <property type="match status" value="1"/>
</dbReference>
<protein>
    <submittedName>
        <fullName evidence="9">Winged helix-turn-helix domain-containing protein</fullName>
    </submittedName>
</protein>
<dbReference type="PANTHER" id="PTHR47691">
    <property type="entry name" value="REGULATOR-RELATED"/>
    <property type="match status" value="1"/>
</dbReference>
<dbReference type="SMART" id="SM01043">
    <property type="entry name" value="BTAD"/>
    <property type="match status" value="1"/>
</dbReference>
<dbReference type="Pfam" id="PF03704">
    <property type="entry name" value="BTAD"/>
    <property type="match status" value="1"/>
</dbReference>
<dbReference type="InterPro" id="IPR005158">
    <property type="entry name" value="BTAD"/>
</dbReference>
<proteinExistence type="inferred from homology"/>
<feature type="compositionally biased region" description="Pro residues" evidence="7">
    <location>
        <begin position="409"/>
        <end position="420"/>
    </location>
</feature>
<feature type="DNA-binding region" description="OmpR/PhoB-type" evidence="6">
    <location>
        <begin position="1"/>
        <end position="90"/>
    </location>
</feature>
<sequence>MRYRILGTTQALRPDGTSVPVGGARLRALLTVFALRPGRTVAAGVLVEEVWNGDAPADAPGALQALVGRLRRVLGPDAIASAEGGYRLCAAPDDVDLHRFGRLADEGKRALADGDPAKAAVVLDDALALWHGPALADLPDRTAEAARWETRRLDTRRARLTAALALGAAEQSLPELTALCDSHPLDEPLQALRLRALRDTGRPAQALAAYEDVRTLLADRLGADPGPELRSLHAELLRPDDISRGPGARGAAGLDMHGPAGPGKHGSRGAGGPSGAGTRGPAGSGVDRSGGPGGHRSAGPGPDGTGEASASSDASGSGAGSPPGGSGGGTVYIGDDGVSAPFGPGTPPAPGGSEAHAFSAGPGAPARQGEDSVPGGPRHPDHTAAGAAGPVVASGTADRVEAQAASAPQPWPATPQPLPPGNLRARLTSFVGREADIEAIRGDLAAARLVTLLGPGGAGKTRLSQEAAEAVRDAARDGGRARAADGVWLAELAPVVDPDAVPEAVLTAVGARETVLRGAGAEELRVASADRHDDPLVRLVEHCANRRMLILLDNCEHVVDAAARLVAELLVRCPGVTVLATSREPLGVPGELVRPVEPLPEPVALRLLADRGAAARPGFRVEDDPEAAAEICRRLDGLPLAIELAAARLRMLSLRQIADRLDDRFRLLISGSRTVLPRQQTLRAVVDWSWDLLDEDERDVLRRLSVFAGGCDLAAAEAVCGPVALEALGSLVDKSLVVAAPSGESGAMRYRLLETVAEYAGTRLDESGDRPEAERAHLTYYRELARTTDSLLRGSGQRAALDVFQEESENIRAALRHAVVTRDEQEALCLVLSIAWYWQMRDLRLAARNWSREVMNLGPDPFALPVRPAPPLQERCTDTPPPWRDDVLEEARRGVHLVHLACMDMELDAWQTPEAKQKLDAITRVYEPGAPQTCRYPGLLWFYAVMLTRDMERLRVIVDESVRTCRDAGPRFEWELAACLQMRANVLANRSDWAGDATRDADEALEIFRRLGDDWGAAEALSARGEAHEKKAAYDSAATDFADAMELAEQLGARSQKTVLAARLGNVFLEAGRTDEGEQLLRQVIEEAEGMVNEALPAARLFLTALLGITDRVPEAREQIRLLRQEFRAASFVIFDAFILGSEAWLDVVEGRHEESLAKTREALARADDALSRNIAPQLQTSFLTTGAVALAGLDGGSHAHEAARCLGAADALLPPGHIPGHMEREVRARAVRAVRDLLTDEEYEAAYEEGGRLSAEEATALV</sequence>
<dbReference type="GO" id="GO:0003677">
    <property type="term" value="F:DNA binding"/>
    <property type="evidence" value="ECO:0007669"/>
    <property type="project" value="UniProtKB-UniRule"/>
</dbReference>
<dbReference type="InterPro" id="IPR016032">
    <property type="entry name" value="Sig_transdc_resp-reg_C-effctor"/>
</dbReference>
<dbReference type="GO" id="GO:0006355">
    <property type="term" value="P:regulation of DNA-templated transcription"/>
    <property type="evidence" value="ECO:0007669"/>
    <property type="project" value="InterPro"/>
</dbReference>
<accession>A0AAU2A7I2</accession>
<evidence type="ECO:0000256" key="6">
    <source>
        <dbReference type="PROSITE-ProRule" id="PRU01091"/>
    </source>
</evidence>